<keyword evidence="3" id="KW-1185">Reference proteome</keyword>
<keyword evidence="1" id="KW-0732">Signal</keyword>
<dbReference type="Proteomes" id="UP001465755">
    <property type="component" value="Unassembled WGS sequence"/>
</dbReference>
<evidence type="ECO:0000313" key="2">
    <source>
        <dbReference type="EMBL" id="KAK9806027.1"/>
    </source>
</evidence>
<proteinExistence type="predicted"/>
<comment type="caution">
    <text evidence="2">The sequence shown here is derived from an EMBL/GenBank/DDBJ whole genome shotgun (WGS) entry which is preliminary data.</text>
</comment>
<evidence type="ECO:0000313" key="3">
    <source>
        <dbReference type="Proteomes" id="UP001465755"/>
    </source>
</evidence>
<dbReference type="EMBL" id="JALJOQ010000039">
    <property type="protein sequence ID" value="KAK9806027.1"/>
    <property type="molecule type" value="Genomic_DNA"/>
</dbReference>
<gene>
    <name evidence="2" type="ORF">WJX73_007003</name>
</gene>
<reference evidence="2 3" key="1">
    <citation type="journal article" date="2024" name="Nat. Commun.">
        <title>Phylogenomics reveals the evolutionary origins of lichenization in chlorophyte algae.</title>
        <authorList>
            <person name="Puginier C."/>
            <person name="Libourel C."/>
            <person name="Otte J."/>
            <person name="Skaloud P."/>
            <person name="Haon M."/>
            <person name="Grisel S."/>
            <person name="Petersen M."/>
            <person name="Berrin J.G."/>
            <person name="Delaux P.M."/>
            <person name="Dal Grande F."/>
            <person name="Keller J."/>
        </authorList>
    </citation>
    <scope>NUCLEOTIDE SEQUENCE [LARGE SCALE GENOMIC DNA]</scope>
    <source>
        <strain evidence="2 3">SAG 2036</strain>
    </source>
</reference>
<evidence type="ECO:0000256" key="1">
    <source>
        <dbReference type="SAM" id="SignalP"/>
    </source>
</evidence>
<dbReference type="AlphaFoldDB" id="A0AAW1PAW5"/>
<protein>
    <submittedName>
        <fullName evidence="2">Uncharacterized protein</fullName>
    </submittedName>
</protein>
<accession>A0AAW1PAW5</accession>
<organism evidence="2 3">
    <name type="scientific">Symbiochloris irregularis</name>
    <dbReference type="NCBI Taxonomy" id="706552"/>
    <lineage>
        <taxon>Eukaryota</taxon>
        <taxon>Viridiplantae</taxon>
        <taxon>Chlorophyta</taxon>
        <taxon>core chlorophytes</taxon>
        <taxon>Trebouxiophyceae</taxon>
        <taxon>Trebouxiales</taxon>
        <taxon>Trebouxiaceae</taxon>
        <taxon>Symbiochloris</taxon>
    </lineage>
</organism>
<sequence length="446" mass="46870">MGRLVAAALLLTTLLLAHAAEKPGTPINIQNLECGSRWRVELLNAEGDWQGDVNFELLGADRLLYVLDLQDTTKDVSLAEISLQATQPDKSILSMTLSLPLCNEQLCVQPYYFMRTAPGMMEALSSAVALGLARLTVHLADADSSRLGGEILLDCGSLPREASHMASLDSSEPQKAKITCPLPQSPVAYEIPLGCTQVQDKLKERCGLTPQAVALASGFLYDSEAQLGAGFGAGLSMCLPEGCKPCDMALDAVQVISMDTQGNFEVAAEKAPVVGDLLTEAELLEALPEDKPATDKAPCHPACTQPGFGVLYDIPRTCDHFSDRAAVACGVSMVDLASAAAGLRSGGFTGFGPGASVCLPDSCDPCAPSAEFDDALEVGVESAALHERTAEEQEGAEIEFDVSQDSEGAYGDMAELQQASAEDLLADEHDGAQGRIGALLHMVGVQ</sequence>
<feature type="signal peptide" evidence="1">
    <location>
        <begin position="1"/>
        <end position="19"/>
    </location>
</feature>
<feature type="chain" id="PRO_5043463754" evidence="1">
    <location>
        <begin position="20"/>
        <end position="446"/>
    </location>
</feature>
<name>A0AAW1PAW5_9CHLO</name>